<dbReference type="SMART" id="SM00343">
    <property type="entry name" value="ZnF_C2HC"/>
    <property type="match status" value="2"/>
</dbReference>
<keyword evidence="1" id="KW-0863">Zinc-finger</keyword>
<dbReference type="InterPro" id="IPR042509">
    <property type="entry name" value="ZCCHC3"/>
</dbReference>
<proteinExistence type="predicted"/>
<evidence type="ECO:0000256" key="2">
    <source>
        <dbReference type="SAM" id="MobiDB-lite"/>
    </source>
</evidence>
<evidence type="ECO:0000313" key="5">
    <source>
        <dbReference type="Proteomes" id="UP001152320"/>
    </source>
</evidence>
<sequence length="506" mass="55747">MDPLNSLKSAGKRFRSDSGSSSDTEAAPIWPRFLVISSCGDGKGLTSLSPFAINKGIEGVVGTPKSIKRLRSGDILVEVSRSTQANNLLKTTSLIDTPIQVTPHRSLNSSKGVIRCPDIKNCSDEEILDNLASQHVSHLYRISVLREGVRKPTGTFILTFTTPKPPTTLKIGYFQVRVEVYIPNPVRCFNCQRYGHFKTNCSRAATCEKCGQEGHAGDTCEGAPHCVNCQGCHPANSKNCPKWVEEKQIQKIKASSNITYKEARETYRSQDSQLKSYAGAVGTAKVSAATQTDMTWPRDSSFPKPITLTFAKPSEQSIISKTIQTMTAPTNLSQKSTPPQKKPKPPPKPTTTKQRQKTVPTKARDTPRIKIQKKPSKGSDDPVKLHNRFGALEASEGEEETFLRDTDHPTFKGYDMYNKTVVSPIDNRAIGGSSILVKNTVPHSTIHLNTTMQAVAIRATLHRTITVCSVYIPPRYSLKRDDLDILVNQLPTPFLLLGDFNAHSNM</sequence>
<dbReference type="AlphaFoldDB" id="A0A9Q1CDU3"/>
<dbReference type="Gene3D" id="3.60.10.10">
    <property type="entry name" value="Endonuclease/exonuclease/phosphatase"/>
    <property type="match status" value="1"/>
</dbReference>
<evidence type="ECO:0000313" key="4">
    <source>
        <dbReference type="EMBL" id="KAJ8043222.1"/>
    </source>
</evidence>
<feature type="domain" description="CCHC-type" evidence="3">
    <location>
        <begin position="207"/>
        <end position="220"/>
    </location>
</feature>
<keyword evidence="5" id="KW-1185">Reference proteome</keyword>
<dbReference type="GO" id="GO:0002218">
    <property type="term" value="P:activation of innate immune response"/>
    <property type="evidence" value="ECO:0007669"/>
    <property type="project" value="InterPro"/>
</dbReference>
<dbReference type="InterPro" id="IPR001878">
    <property type="entry name" value="Znf_CCHC"/>
</dbReference>
<dbReference type="EMBL" id="JAIZAY010000004">
    <property type="protein sequence ID" value="KAJ8043222.1"/>
    <property type="molecule type" value="Genomic_DNA"/>
</dbReference>
<comment type="caution">
    <text evidence="4">The sequence shown here is derived from an EMBL/GenBank/DDBJ whole genome shotgun (WGS) entry which is preliminary data.</text>
</comment>
<feature type="compositionally biased region" description="Low complexity" evidence="2">
    <location>
        <begin position="350"/>
        <end position="361"/>
    </location>
</feature>
<feature type="domain" description="CCHC-type" evidence="3">
    <location>
        <begin position="187"/>
        <end position="201"/>
    </location>
</feature>
<dbReference type="PANTHER" id="PTHR22639">
    <property type="entry name" value="GAG-RELATED PROTEIN"/>
    <property type="match status" value="1"/>
</dbReference>
<dbReference type="OrthoDB" id="6776451at2759"/>
<dbReference type="PANTHER" id="PTHR22639:SF3">
    <property type="entry name" value="ZINC FINGER CCHC DOMAIN-CONTAINING PROTEIN 3"/>
    <property type="match status" value="1"/>
</dbReference>
<dbReference type="GO" id="GO:0003690">
    <property type="term" value="F:double-stranded DNA binding"/>
    <property type="evidence" value="ECO:0007669"/>
    <property type="project" value="InterPro"/>
</dbReference>
<evidence type="ECO:0000259" key="3">
    <source>
        <dbReference type="PROSITE" id="PS50158"/>
    </source>
</evidence>
<dbReference type="SUPFAM" id="SSF57756">
    <property type="entry name" value="Retrovirus zinc finger-like domains"/>
    <property type="match status" value="1"/>
</dbReference>
<reference evidence="4" key="1">
    <citation type="submission" date="2021-10" db="EMBL/GenBank/DDBJ databases">
        <title>Tropical sea cucumber genome reveals ecological adaptation and Cuvierian tubules defense mechanism.</title>
        <authorList>
            <person name="Chen T."/>
        </authorList>
    </citation>
    <scope>NUCLEOTIDE SEQUENCE</scope>
    <source>
        <strain evidence="4">Nanhai2018</strain>
        <tissue evidence="4">Muscle</tissue>
    </source>
</reference>
<name>A0A9Q1CDU3_HOLLE</name>
<feature type="region of interest" description="Disordered" evidence="2">
    <location>
        <begin position="1"/>
        <end position="25"/>
    </location>
</feature>
<keyword evidence="1" id="KW-0862">Zinc</keyword>
<feature type="region of interest" description="Disordered" evidence="2">
    <location>
        <begin position="325"/>
        <end position="384"/>
    </location>
</feature>
<protein>
    <recommendedName>
        <fullName evidence="3">CCHC-type domain-containing protein</fullName>
    </recommendedName>
</protein>
<accession>A0A9Q1CDU3</accession>
<dbReference type="GO" id="GO:0003723">
    <property type="term" value="F:RNA binding"/>
    <property type="evidence" value="ECO:0007669"/>
    <property type="project" value="InterPro"/>
</dbReference>
<keyword evidence="1" id="KW-0479">Metal-binding</keyword>
<dbReference type="GO" id="GO:0008270">
    <property type="term" value="F:zinc ion binding"/>
    <property type="evidence" value="ECO:0007669"/>
    <property type="project" value="UniProtKB-KW"/>
</dbReference>
<dbReference type="PROSITE" id="PS50158">
    <property type="entry name" value="ZF_CCHC"/>
    <property type="match status" value="2"/>
</dbReference>
<organism evidence="4 5">
    <name type="scientific">Holothuria leucospilota</name>
    <name type="common">Black long sea cucumber</name>
    <name type="synonym">Mertensiothuria leucospilota</name>
    <dbReference type="NCBI Taxonomy" id="206669"/>
    <lineage>
        <taxon>Eukaryota</taxon>
        <taxon>Metazoa</taxon>
        <taxon>Echinodermata</taxon>
        <taxon>Eleutherozoa</taxon>
        <taxon>Echinozoa</taxon>
        <taxon>Holothuroidea</taxon>
        <taxon>Aspidochirotacea</taxon>
        <taxon>Aspidochirotida</taxon>
        <taxon>Holothuriidae</taxon>
        <taxon>Holothuria</taxon>
    </lineage>
</organism>
<dbReference type="SUPFAM" id="SSF56219">
    <property type="entry name" value="DNase I-like"/>
    <property type="match status" value="1"/>
</dbReference>
<gene>
    <name evidence="4" type="ORF">HOLleu_10217</name>
</gene>
<evidence type="ECO:0000256" key="1">
    <source>
        <dbReference type="PROSITE-ProRule" id="PRU00047"/>
    </source>
</evidence>
<dbReference type="Proteomes" id="UP001152320">
    <property type="component" value="Chromosome 4"/>
</dbReference>
<dbReference type="InterPro" id="IPR036875">
    <property type="entry name" value="Znf_CCHC_sf"/>
</dbReference>
<dbReference type="Gene3D" id="4.10.60.10">
    <property type="entry name" value="Zinc finger, CCHC-type"/>
    <property type="match status" value="1"/>
</dbReference>
<dbReference type="InterPro" id="IPR036691">
    <property type="entry name" value="Endo/exonu/phosph_ase_sf"/>
</dbReference>